<accession>A0ACD1ACR7</accession>
<reference evidence="1" key="1">
    <citation type="submission" date="2019-08" db="EMBL/GenBank/DDBJ databases">
        <title>Genome sequence of Clostridiales bacterium MT110.</title>
        <authorList>
            <person name="Cao J."/>
        </authorList>
    </citation>
    <scope>NUCLEOTIDE SEQUENCE</scope>
    <source>
        <strain evidence="1">MT110</strain>
    </source>
</reference>
<keyword evidence="2" id="KW-1185">Reference proteome</keyword>
<proteinExistence type="predicted"/>
<sequence length="344" mass="38338">MNIQAWGEAKERNVYLVSLAKGKLKAMVTNYGAALVSLLVPDRNGEPVDVVLGFDSLEEYLMQKSFLGVVVGRCANRIQGSRFAINGKEYFVEPNEGQNHLHSGSSGFSNAVWDIVDQGEDFVLLKHFSPDEEGGYPGNLECTVEYRLGEDRLDIRYQGISDQDTILNLTNHSYFNLNGHGTGTIEDHIIQIDADEFTEIGEDCCSTGKILPVANTPLDLRKAQRVGHELDSDYYQMRYGSGYDFNYVLNHRDEPDRPVADLYSEQSGIGMRVITDLEGMHFYSGNHLEGTAPGKNGAVYGKNGGLCFETQHFPNAVNIPHFPSMIIKKGEKVINQTVFSFYTK</sequence>
<organism evidence="1 2">
    <name type="scientific">Anoxybacterium hadale</name>
    <dbReference type="NCBI Taxonomy" id="3408580"/>
    <lineage>
        <taxon>Bacteria</taxon>
        <taxon>Bacillati</taxon>
        <taxon>Bacillota</taxon>
        <taxon>Clostridia</taxon>
        <taxon>Peptostreptococcales</taxon>
        <taxon>Anaerovoracaceae</taxon>
        <taxon>Anoxybacterium</taxon>
    </lineage>
</organism>
<evidence type="ECO:0000313" key="2">
    <source>
        <dbReference type="Proteomes" id="UP000594014"/>
    </source>
</evidence>
<gene>
    <name evidence="1" type="ORF">FRZ06_13480</name>
</gene>
<dbReference type="Proteomes" id="UP000594014">
    <property type="component" value="Chromosome"/>
</dbReference>
<name>A0ACD1ACR7_9FIRM</name>
<dbReference type="EMBL" id="CP042469">
    <property type="protein sequence ID" value="QOX64280.1"/>
    <property type="molecule type" value="Genomic_DNA"/>
</dbReference>
<evidence type="ECO:0000313" key="1">
    <source>
        <dbReference type="EMBL" id="QOX64280.1"/>
    </source>
</evidence>
<protein>
    <submittedName>
        <fullName evidence="1">Galactose mutarotase</fullName>
    </submittedName>
</protein>